<gene>
    <name evidence="2" type="ORF">K5I29_07910</name>
</gene>
<evidence type="ECO:0000256" key="1">
    <source>
        <dbReference type="SAM" id="Phobius"/>
    </source>
</evidence>
<accession>A0ABY6LY52</accession>
<keyword evidence="3" id="KW-1185">Reference proteome</keyword>
<organism evidence="2 3">
    <name type="scientific">Flavobacterium agricola</name>
    <dbReference type="NCBI Taxonomy" id="2870839"/>
    <lineage>
        <taxon>Bacteria</taxon>
        <taxon>Pseudomonadati</taxon>
        <taxon>Bacteroidota</taxon>
        <taxon>Flavobacteriia</taxon>
        <taxon>Flavobacteriales</taxon>
        <taxon>Flavobacteriaceae</taxon>
        <taxon>Flavobacterium</taxon>
    </lineage>
</organism>
<proteinExistence type="predicted"/>
<keyword evidence="1" id="KW-1133">Transmembrane helix</keyword>
<keyword evidence="1" id="KW-0472">Membrane</keyword>
<dbReference type="Proteomes" id="UP001163328">
    <property type="component" value="Chromosome"/>
</dbReference>
<name>A0ABY6LY52_9FLAO</name>
<protein>
    <submittedName>
        <fullName evidence="2">Uncharacterized protein</fullName>
    </submittedName>
</protein>
<evidence type="ECO:0000313" key="3">
    <source>
        <dbReference type="Proteomes" id="UP001163328"/>
    </source>
</evidence>
<keyword evidence="1" id="KW-0812">Transmembrane</keyword>
<sequence>MKTKQPNMLKWFSIASVLFLGISFAIYYNHAKKSLENKKIERMFEVTKTTLDTISWHLNHNRNV</sequence>
<reference evidence="2" key="1">
    <citation type="submission" date="2021-08" db="EMBL/GenBank/DDBJ databases">
        <title>Flavobacterium sp. strain CC-SYL302.</title>
        <authorList>
            <person name="Lin S.-Y."/>
            <person name="Lee T.-H."/>
            <person name="Young C.-C."/>
        </authorList>
    </citation>
    <scope>NUCLEOTIDE SEQUENCE</scope>
    <source>
        <strain evidence="2">CC-SYL302</strain>
    </source>
</reference>
<dbReference type="EMBL" id="CP081495">
    <property type="protein sequence ID" value="UYW00477.1"/>
    <property type="molecule type" value="Genomic_DNA"/>
</dbReference>
<evidence type="ECO:0000313" key="2">
    <source>
        <dbReference type="EMBL" id="UYW00477.1"/>
    </source>
</evidence>
<dbReference type="RefSeq" id="WP_264432246.1">
    <property type="nucleotide sequence ID" value="NZ_CP081495.1"/>
</dbReference>
<feature type="transmembrane region" description="Helical" evidence="1">
    <location>
        <begin position="12"/>
        <end position="29"/>
    </location>
</feature>